<dbReference type="SMART" id="SM00079">
    <property type="entry name" value="PBPe"/>
    <property type="match status" value="1"/>
</dbReference>
<keyword evidence="8 13" id="KW-0472">Membrane</keyword>
<evidence type="ECO:0000256" key="10">
    <source>
        <dbReference type="ARBA" id="ARBA00023180"/>
    </source>
</evidence>
<feature type="domain" description="Ionotropic glutamate receptor C-terminal" evidence="17">
    <location>
        <begin position="480"/>
        <end position="822"/>
    </location>
</feature>
<feature type="signal peptide" evidence="16">
    <location>
        <begin position="1"/>
        <end position="23"/>
    </location>
</feature>
<dbReference type="EMBL" id="JAUIZM010000002">
    <property type="protein sequence ID" value="KAK1399845.1"/>
    <property type="molecule type" value="Genomic_DNA"/>
</dbReference>
<feature type="compositionally biased region" description="Acidic residues" evidence="14">
    <location>
        <begin position="898"/>
        <end position="908"/>
    </location>
</feature>
<reference evidence="18" key="2">
    <citation type="submission" date="2023-05" db="EMBL/GenBank/DDBJ databases">
        <authorList>
            <person name="Schelkunov M.I."/>
        </authorList>
    </citation>
    <scope>NUCLEOTIDE SEQUENCE</scope>
    <source>
        <strain evidence="18">Hsosn_3</strain>
        <tissue evidence="18">Leaf</tissue>
    </source>
</reference>
<feature type="transmembrane region" description="Helical" evidence="15">
    <location>
        <begin position="843"/>
        <end position="861"/>
    </location>
</feature>
<proteinExistence type="inferred from homology"/>
<evidence type="ECO:0000256" key="5">
    <source>
        <dbReference type="ARBA" id="ARBA00022729"/>
    </source>
</evidence>
<evidence type="ECO:0000256" key="2">
    <source>
        <dbReference type="ARBA" id="ARBA00008685"/>
    </source>
</evidence>
<dbReference type="Gene3D" id="1.10.287.70">
    <property type="match status" value="1"/>
</dbReference>
<organism evidence="18 19">
    <name type="scientific">Heracleum sosnowskyi</name>
    <dbReference type="NCBI Taxonomy" id="360622"/>
    <lineage>
        <taxon>Eukaryota</taxon>
        <taxon>Viridiplantae</taxon>
        <taxon>Streptophyta</taxon>
        <taxon>Embryophyta</taxon>
        <taxon>Tracheophyta</taxon>
        <taxon>Spermatophyta</taxon>
        <taxon>Magnoliopsida</taxon>
        <taxon>eudicotyledons</taxon>
        <taxon>Gunneridae</taxon>
        <taxon>Pentapetalae</taxon>
        <taxon>asterids</taxon>
        <taxon>campanulids</taxon>
        <taxon>Apiales</taxon>
        <taxon>Apiaceae</taxon>
        <taxon>Apioideae</taxon>
        <taxon>apioid superclade</taxon>
        <taxon>Tordylieae</taxon>
        <taxon>Tordyliinae</taxon>
        <taxon>Heracleum</taxon>
    </lineage>
</organism>
<comment type="subcellular location">
    <subcellularLocation>
        <location evidence="1">Membrane</location>
        <topology evidence="1">Multi-pass membrane protein</topology>
    </subcellularLocation>
</comment>
<keyword evidence="12 13" id="KW-0407">Ion channel</keyword>
<dbReference type="Pfam" id="PF00060">
    <property type="entry name" value="Lig_chan"/>
    <property type="match status" value="1"/>
</dbReference>
<dbReference type="GO" id="GO:0016020">
    <property type="term" value="C:membrane"/>
    <property type="evidence" value="ECO:0007669"/>
    <property type="project" value="UniProtKB-SubCell"/>
</dbReference>
<dbReference type="PANTHER" id="PTHR34836">
    <property type="entry name" value="OS06G0188250 PROTEIN"/>
    <property type="match status" value="1"/>
</dbReference>
<comment type="function">
    <text evidence="13">Glutamate-gated receptor that probably acts as non-selective cation channel.</text>
</comment>
<evidence type="ECO:0000313" key="18">
    <source>
        <dbReference type="EMBL" id="KAK1399845.1"/>
    </source>
</evidence>
<dbReference type="InterPro" id="IPR028082">
    <property type="entry name" value="Peripla_BP_I"/>
</dbReference>
<evidence type="ECO:0000259" key="17">
    <source>
        <dbReference type="SMART" id="SM00079"/>
    </source>
</evidence>
<protein>
    <recommendedName>
        <fullName evidence="13">Glutamate receptor</fullName>
    </recommendedName>
</protein>
<dbReference type="InterPro" id="IPR044440">
    <property type="entry name" value="GABAb_receptor_plant_PBP1"/>
</dbReference>
<evidence type="ECO:0000256" key="15">
    <source>
        <dbReference type="SAM" id="Phobius"/>
    </source>
</evidence>
<evidence type="ECO:0000256" key="3">
    <source>
        <dbReference type="ARBA" id="ARBA00022448"/>
    </source>
</evidence>
<keyword evidence="5 16" id="KW-0732">Signal</keyword>
<dbReference type="Gene3D" id="3.40.190.10">
    <property type="entry name" value="Periplasmic binding protein-like II"/>
    <property type="match status" value="2"/>
</dbReference>
<feature type="transmembrane region" description="Helical" evidence="15">
    <location>
        <begin position="665"/>
        <end position="682"/>
    </location>
</feature>
<feature type="chain" id="PRO_5042104350" description="Glutamate receptor" evidence="16">
    <location>
        <begin position="24"/>
        <end position="908"/>
    </location>
</feature>
<evidence type="ECO:0000256" key="8">
    <source>
        <dbReference type="ARBA" id="ARBA00023136"/>
    </source>
</evidence>
<dbReference type="AlphaFoldDB" id="A0AAD8J8G7"/>
<evidence type="ECO:0000313" key="19">
    <source>
        <dbReference type="Proteomes" id="UP001237642"/>
    </source>
</evidence>
<dbReference type="InterPro" id="IPR017103">
    <property type="entry name" value="Iontropic_Glu_rcpt_pln"/>
</dbReference>
<dbReference type="InterPro" id="IPR001828">
    <property type="entry name" value="ANF_lig-bd_rcpt"/>
</dbReference>
<sequence>MGFFNLCLYLLLMNTTTFVVLFAESETSVTMDSNDQIAVKIGLIFDFDSSTGYMANSCISLALSDFYSKNQHYTTRLALYSKNSSDVLTAVLAALELVNQDQVVAIIGPQYANEARLVAEIGGRSQVPIVSLSLRSLPHWPSKTPYFVQTTLPDSIQLEGITSLVQQLGWDEIIVIYEDDTEESGNYFIPALIDAFQKASIHLSYAIAISFTSSVSDHIKKELSDLRSIQTRVFLVHVTTPGLASQLFSLANEVGMMTTGTAWIITDALCNSLSSLDATTIESMEGVLGVRPYVPRSKNMQEFEIRWNELQMRQKQLKYTEIPSNDFNMFCLWAYEAVWSLATSVENIQLPGLNRSHEKLNASSAAITNLRVSDVGPRLVKEILETRLQGLSGESKVKDGQLETPVLEIINMVGNGENGDRTVGYWTPGRGFSRKIASASEGNHGIVYSKQLDGVLKPIIWPGDSINKPKGWDVPGMGLKLRVGVPEKTGFTEFVNVQKIGNTKIYNVTGFSIDVFKAALDSLPFRLEPEFIPVLIGSDSGGTNRTYDNLVNKLSGTKNLEFEALVGDITIRANREREVDFSLPYTESGVVMVVKAEPDRLKDIWMFIAPLSWDLWLTIFLATIFIGLVLRMLERRVNPQGQLGMLFLFPLAALVFPDRNMVGSNWARFVLVVWLFMAYILMQSYTANLSSILTVGQLKPSAGIACAGYQQGSFVKDFLTNWLNMDLSKCYGYSSMEEYDRALSLGCKHGGVDAIFDEIPYIRLFLHQYGSKYKMVGTPYNTGGFGFAFPIGSPLSKPISKAILELRESGIMQNIEKRYFDVGNTSYYDAEDASQEDPRFTSLSFAGLFIIAAFFTLLALVCSECSFAMSRYRVHSFEMTHDVPLQNDLQLQDHQKEDDEIIAEEERK</sequence>
<name>A0AAD8J8G7_9APIA</name>
<evidence type="ECO:0000256" key="9">
    <source>
        <dbReference type="ARBA" id="ARBA00023170"/>
    </source>
</evidence>
<keyword evidence="19" id="KW-1185">Reference proteome</keyword>
<dbReference type="FunFam" id="3.40.50.2300:FF:000188">
    <property type="entry name" value="Glutamate receptor"/>
    <property type="match status" value="1"/>
</dbReference>
<gene>
    <name evidence="18" type="ORF">POM88_009708</name>
</gene>
<evidence type="ECO:0000256" key="7">
    <source>
        <dbReference type="ARBA" id="ARBA00023065"/>
    </source>
</evidence>
<dbReference type="PIRSF" id="PIRSF037090">
    <property type="entry name" value="Iontro_Glu-like_rcpt_pln"/>
    <property type="match status" value="1"/>
</dbReference>
<evidence type="ECO:0000256" key="12">
    <source>
        <dbReference type="ARBA" id="ARBA00023303"/>
    </source>
</evidence>
<dbReference type="Proteomes" id="UP001237642">
    <property type="component" value="Unassembled WGS sequence"/>
</dbReference>
<evidence type="ECO:0000256" key="4">
    <source>
        <dbReference type="ARBA" id="ARBA00022692"/>
    </source>
</evidence>
<evidence type="ECO:0000256" key="14">
    <source>
        <dbReference type="SAM" id="MobiDB-lite"/>
    </source>
</evidence>
<keyword evidence="4 15" id="KW-0812">Transmembrane</keyword>
<feature type="transmembrane region" description="Helical" evidence="15">
    <location>
        <begin position="604"/>
        <end position="630"/>
    </location>
</feature>
<dbReference type="CDD" id="cd19990">
    <property type="entry name" value="PBP1_GABAb_receptor_plant"/>
    <property type="match status" value="1"/>
</dbReference>
<keyword evidence="11 13" id="KW-1071">Ligand-gated ion channel</keyword>
<dbReference type="Pfam" id="PF01094">
    <property type="entry name" value="ANF_receptor"/>
    <property type="match status" value="1"/>
</dbReference>
<keyword evidence="7 13" id="KW-0406">Ion transport</keyword>
<feature type="region of interest" description="Disordered" evidence="14">
    <location>
        <begin position="888"/>
        <end position="908"/>
    </location>
</feature>
<dbReference type="SUPFAM" id="SSF53850">
    <property type="entry name" value="Periplasmic binding protein-like II"/>
    <property type="match status" value="1"/>
</dbReference>
<keyword evidence="3 13" id="KW-0813">Transport</keyword>
<evidence type="ECO:0000256" key="1">
    <source>
        <dbReference type="ARBA" id="ARBA00004141"/>
    </source>
</evidence>
<keyword evidence="10" id="KW-0325">Glycoprotein</keyword>
<keyword evidence="9 13" id="KW-0675">Receptor</keyword>
<dbReference type="InterPro" id="IPR015683">
    <property type="entry name" value="Ionotropic_Glu_rcpt"/>
</dbReference>
<dbReference type="InterPro" id="IPR001320">
    <property type="entry name" value="Iontro_rcpt_C"/>
</dbReference>
<dbReference type="GO" id="GO:0015276">
    <property type="term" value="F:ligand-gated monoatomic ion channel activity"/>
    <property type="evidence" value="ECO:0007669"/>
    <property type="project" value="InterPro"/>
</dbReference>
<evidence type="ECO:0000256" key="13">
    <source>
        <dbReference type="PIRNR" id="PIRNR037090"/>
    </source>
</evidence>
<dbReference type="PANTHER" id="PTHR34836:SF7">
    <property type="entry name" value="RECEPTOR LIGAND BINDING REGION DOMAIN-CONTAINING PROTEIN"/>
    <property type="match status" value="1"/>
</dbReference>
<dbReference type="SUPFAM" id="SSF53822">
    <property type="entry name" value="Periplasmic binding protein-like I"/>
    <property type="match status" value="1"/>
</dbReference>
<keyword evidence="6 15" id="KW-1133">Transmembrane helix</keyword>
<comment type="caution">
    <text evidence="18">The sequence shown here is derived from an EMBL/GenBank/DDBJ whole genome shotgun (WGS) entry which is preliminary data.</text>
</comment>
<comment type="similarity">
    <text evidence="2 13">Belongs to the glutamate-gated ion channel (TC 1.A.10.1) family.</text>
</comment>
<accession>A0AAD8J8G7</accession>
<evidence type="ECO:0000256" key="16">
    <source>
        <dbReference type="SAM" id="SignalP"/>
    </source>
</evidence>
<evidence type="ECO:0000256" key="6">
    <source>
        <dbReference type="ARBA" id="ARBA00022989"/>
    </source>
</evidence>
<reference evidence="18" key="1">
    <citation type="submission" date="2023-02" db="EMBL/GenBank/DDBJ databases">
        <title>Genome of toxic invasive species Heracleum sosnowskyi carries increased number of genes despite the absence of recent whole-genome duplications.</title>
        <authorList>
            <person name="Schelkunov M."/>
            <person name="Shtratnikova V."/>
            <person name="Makarenko M."/>
            <person name="Klepikova A."/>
            <person name="Omelchenko D."/>
            <person name="Novikova G."/>
            <person name="Obukhova E."/>
            <person name="Bogdanov V."/>
            <person name="Penin A."/>
            <person name="Logacheva M."/>
        </authorList>
    </citation>
    <scope>NUCLEOTIDE SEQUENCE</scope>
    <source>
        <strain evidence="18">Hsosn_3</strain>
        <tissue evidence="18">Leaf</tissue>
    </source>
</reference>
<dbReference type="Gene3D" id="3.40.50.2300">
    <property type="match status" value="2"/>
</dbReference>
<dbReference type="CDD" id="cd13686">
    <property type="entry name" value="GluR_Plant"/>
    <property type="match status" value="1"/>
</dbReference>
<evidence type="ECO:0000256" key="11">
    <source>
        <dbReference type="ARBA" id="ARBA00023286"/>
    </source>
</evidence>